<dbReference type="InterPro" id="IPR046521">
    <property type="entry name" value="DUF6698"/>
</dbReference>
<dbReference type="HOGENOM" id="CLU_035918_9_0_1"/>
<dbReference type="KEGG" id="lbc:LACBIDRAFT_308824"/>
<dbReference type="RefSeq" id="XP_001875716.1">
    <property type="nucleotide sequence ID" value="XM_001875681.1"/>
</dbReference>
<dbReference type="AlphaFoldDB" id="B0CXA0"/>
<organism evidence="2">
    <name type="scientific">Laccaria bicolor (strain S238N-H82 / ATCC MYA-4686)</name>
    <name type="common">Bicoloured deceiver</name>
    <name type="synonym">Laccaria laccata var. bicolor</name>
    <dbReference type="NCBI Taxonomy" id="486041"/>
    <lineage>
        <taxon>Eukaryota</taxon>
        <taxon>Fungi</taxon>
        <taxon>Dikarya</taxon>
        <taxon>Basidiomycota</taxon>
        <taxon>Agaricomycotina</taxon>
        <taxon>Agaricomycetes</taxon>
        <taxon>Agaricomycetidae</taxon>
        <taxon>Agaricales</taxon>
        <taxon>Agaricineae</taxon>
        <taxon>Hydnangiaceae</taxon>
        <taxon>Laccaria</taxon>
    </lineage>
</organism>
<dbReference type="EMBL" id="DS547093">
    <property type="protein sequence ID" value="EDR13218.1"/>
    <property type="molecule type" value="Genomic_DNA"/>
</dbReference>
<sequence length="227" mass="25729">MQTETGRPVTVTVNAPGHQKTGPNWTFKHYLCPSNLNWADQETKEKLRSGELVISGDQWPIFLYAGYTYDPEDPWNGLLCSIILVCAFKHVFTLPSSVDKEPKATRSGNARLHGMTCVMAGSIAYIATQVRFSLSSLPIFSCMDTVTDSEKFYTSILNLLEDPHETQEVHDLYVWWNRQVFPTYSSAKCMVTKGSPLDKIHERRRCSGCRDFHYLAGCLSGFPWSYP</sequence>
<accession>B0CXA0</accession>
<dbReference type="OrthoDB" id="3160134at2759"/>
<evidence type="ECO:0000313" key="2">
    <source>
        <dbReference type="Proteomes" id="UP000001194"/>
    </source>
</evidence>
<dbReference type="Proteomes" id="UP000001194">
    <property type="component" value="Unassembled WGS sequence"/>
</dbReference>
<protein>
    <submittedName>
        <fullName evidence="1">Predicted protein</fullName>
    </submittedName>
</protein>
<keyword evidence="2" id="KW-1185">Reference proteome</keyword>
<reference evidence="1 2" key="1">
    <citation type="journal article" date="2008" name="Nature">
        <title>The genome of Laccaria bicolor provides insights into mycorrhizal symbiosis.</title>
        <authorList>
            <person name="Martin F."/>
            <person name="Aerts A."/>
            <person name="Ahren D."/>
            <person name="Brun A."/>
            <person name="Danchin E.G.J."/>
            <person name="Duchaussoy F."/>
            <person name="Gibon J."/>
            <person name="Kohler A."/>
            <person name="Lindquist E."/>
            <person name="Pereda V."/>
            <person name="Salamov A."/>
            <person name="Shapiro H.J."/>
            <person name="Wuyts J."/>
            <person name="Blaudez D."/>
            <person name="Buee M."/>
            <person name="Brokstein P."/>
            <person name="Canbaeck B."/>
            <person name="Cohen D."/>
            <person name="Courty P.E."/>
            <person name="Coutinho P.M."/>
            <person name="Delaruelle C."/>
            <person name="Detter J.C."/>
            <person name="Deveau A."/>
            <person name="DiFazio S."/>
            <person name="Duplessis S."/>
            <person name="Fraissinet-Tachet L."/>
            <person name="Lucic E."/>
            <person name="Frey-Klett P."/>
            <person name="Fourrey C."/>
            <person name="Feussner I."/>
            <person name="Gay G."/>
            <person name="Grimwood J."/>
            <person name="Hoegger P.J."/>
            <person name="Jain P."/>
            <person name="Kilaru S."/>
            <person name="Labbe J."/>
            <person name="Lin Y.C."/>
            <person name="Legue V."/>
            <person name="Le Tacon F."/>
            <person name="Marmeisse R."/>
            <person name="Melayah D."/>
            <person name="Montanini B."/>
            <person name="Muratet M."/>
            <person name="Nehls U."/>
            <person name="Niculita-Hirzel H."/>
            <person name="Oudot-Le Secq M.P."/>
            <person name="Peter M."/>
            <person name="Quesneville H."/>
            <person name="Rajashekar B."/>
            <person name="Reich M."/>
            <person name="Rouhier N."/>
            <person name="Schmutz J."/>
            <person name="Yin T."/>
            <person name="Chalot M."/>
            <person name="Henrissat B."/>
            <person name="Kuees U."/>
            <person name="Lucas S."/>
            <person name="Van de Peer Y."/>
            <person name="Podila G.K."/>
            <person name="Polle A."/>
            <person name="Pukkila P.J."/>
            <person name="Richardson P.M."/>
            <person name="Rouze P."/>
            <person name="Sanders I.R."/>
            <person name="Stajich J.E."/>
            <person name="Tunlid A."/>
            <person name="Tuskan G."/>
            <person name="Grigoriev I.V."/>
        </authorList>
    </citation>
    <scope>NUCLEOTIDE SEQUENCE [LARGE SCALE GENOMIC DNA]</scope>
    <source>
        <strain evidence="2">S238N-H82 / ATCC MYA-4686</strain>
    </source>
</reference>
<dbReference type="Pfam" id="PF20414">
    <property type="entry name" value="DUF6698"/>
    <property type="match status" value="1"/>
</dbReference>
<dbReference type="InParanoid" id="B0CXA0"/>
<gene>
    <name evidence="1" type="ORF">LACBIDRAFT_308824</name>
</gene>
<dbReference type="GeneID" id="6071727"/>
<evidence type="ECO:0000313" key="1">
    <source>
        <dbReference type="EMBL" id="EDR13218.1"/>
    </source>
</evidence>
<proteinExistence type="predicted"/>
<name>B0CXA0_LACBS</name>